<gene>
    <name evidence="2" type="ORF">SAMN03084138_00500</name>
</gene>
<accession>A0A1I5K7L7</accession>
<proteinExistence type="predicted"/>
<organism evidence="2 3">
    <name type="scientific">Enterovibrio norvegicus DSM 15893</name>
    <dbReference type="NCBI Taxonomy" id="1121869"/>
    <lineage>
        <taxon>Bacteria</taxon>
        <taxon>Pseudomonadati</taxon>
        <taxon>Pseudomonadota</taxon>
        <taxon>Gammaproteobacteria</taxon>
        <taxon>Vibrionales</taxon>
        <taxon>Vibrionaceae</taxon>
        <taxon>Enterovibrio</taxon>
    </lineage>
</organism>
<name>A0A1I5K7L7_9GAMM</name>
<dbReference type="EMBL" id="FOWR01000003">
    <property type="protein sequence ID" value="SFO80987.1"/>
    <property type="molecule type" value="Genomic_DNA"/>
</dbReference>
<keyword evidence="1" id="KW-0472">Membrane</keyword>
<feature type="transmembrane region" description="Helical" evidence="1">
    <location>
        <begin position="26"/>
        <end position="46"/>
    </location>
</feature>
<dbReference type="AlphaFoldDB" id="A0A1I5K7L7"/>
<reference evidence="2 3" key="1">
    <citation type="submission" date="2016-10" db="EMBL/GenBank/DDBJ databases">
        <authorList>
            <person name="de Groot N.N."/>
        </authorList>
    </citation>
    <scope>NUCLEOTIDE SEQUENCE [LARGE SCALE GENOMIC DNA]</scope>
    <source>
        <strain evidence="2 3">DSM 15893</strain>
    </source>
</reference>
<keyword evidence="1" id="KW-1133">Transmembrane helix</keyword>
<sequence>MPPAFPLFFAITGFYTYRRDAMDRKVLPVLICACVLAGFITVVYWTDDAPSAAKDKPVDNAPSMASPSSEPMFVAAVPKKTVEQRVEPPIAVSAEEMRVDMPQAITAQLSQIAHTFEQELYYPSYSQPIADASSPYLTPNAFSEVEMPILGGNHSASIVLDQYRFFYPDAVPFKVRSSLPVQSLRYEVINIDSKEVLATGESDSNQAQIKGETDWPQQVRLKVTALFSNKGSSSGGEEILTTDFGYQNPVAKVVGHQPAYADGTDWVIPVDIDATEKGVYRLRANLFKEDGSPVAVLTQKTRLGEGDGEIILKVHKSVLNSGKETYQLKNIQLERMSGRPGEEASYGMSDLPVLDLGELNNDALSSDPYQPSEQERQKLEFLKQLAGEA</sequence>
<evidence type="ECO:0000256" key="1">
    <source>
        <dbReference type="SAM" id="Phobius"/>
    </source>
</evidence>
<evidence type="ECO:0000313" key="3">
    <source>
        <dbReference type="Proteomes" id="UP000182692"/>
    </source>
</evidence>
<dbReference type="STRING" id="1121869.SAMN03084138_00500"/>
<evidence type="ECO:0000313" key="2">
    <source>
        <dbReference type="EMBL" id="SFO80987.1"/>
    </source>
</evidence>
<protein>
    <submittedName>
        <fullName evidence="2">Uncharacterized protein</fullName>
    </submittedName>
</protein>
<dbReference type="Proteomes" id="UP000182692">
    <property type="component" value="Unassembled WGS sequence"/>
</dbReference>
<keyword evidence="1" id="KW-0812">Transmembrane</keyword>